<feature type="compositionally biased region" description="Polar residues" evidence="1">
    <location>
        <begin position="1298"/>
        <end position="1308"/>
    </location>
</feature>
<name>A0A0D9QNN9_PLAFR</name>
<dbReference type="Proteomes" id="UP000054561">
    <property type="component" value="Unassembled WGS sequence"/>
</dbReference>
<evidence type="ECO:0000313" key="3">
    <source>
        <dbReference type="Proteomes" id="UP000054561"/>
    </source>
</evidence>
<feature type="region of interest" description="Disordered" evidence="1">
    <location>
        <begin position="1629"/>
        <end position="1653"/>
    </location>
</feature>
<feature type="compositionally biased region" description="Basic and acidic residues" evidence="1">
    <location>
        <begin position="1172"/>
        <end position="1181"/>
    </location>
</feature>
<feature type="compositionally biased region" description="Low complexity" evidence="1">
    <location>
        <begin position="1237"/>
        <end position="1251"/>
    </location>
</feature>
<organism evidence="2 3">
    <name type="scientific">Plasmodium fragile</name>
    <dbReference type="NCBI Taxonomy" id="5857"/>
    <lineage>
        <taxon>Eukaryota</taxon>
        <taxon>Sar</taxon>
        <taxon>Alveolata</taxon>
        <taxon>Apicomplexa</taxon>
        <taxon>Aconoidasida</taxon>
        <taxon>Haemosporida</taxon>
        <taxon>Plasmodiidae</taxon>
        <taxon>Plasmodium</taxon>
        <taxon>Plasmodium (Plasmodium)</taxon>
    </lineage>
</organism>
<feature type="compositionally biased region" description="Acidic residues" evidence="1">
    <location>
        <begin position="1252"/>
        <end position="1294"/>
    </location>
</feature>
<evidence type="ECO:0000256" key="1">
    <source>
        <dbReference type="SAM" id="MobiDB-lite"/>
    </source>
</evidence>
<keyword evidence="3" id="KW-1185">Reference proteome</keyword>
<gene>
    <name evidence="2" type="ORF">AK88_01576</name>
</gene>
<proteinExistence type="predicted"/>
<dbReference type="OrthoDB" id="372595at2759"/>
<dbReference type="VEuPathDB" id="PlasmoDB:AK88_01576"/>
<reference evidence="2 3" key="1">
    <citation type="submission" date="2014-03" db="EMBL/GenBank/DDBJ databases">
        <title>The Genome Sequence of Plasmodium fragile nilgiri.</title>
        <authorList>
            <consortium name="The Broad Institute Genomics Platform"/>
            <consortium name="The Broad Institute Genome Sequencing Center for Infectious Disease"/>
            <person name="Neafsey D."/>
            <person name="Duraisingh M."/>
            <person name="Young S.K."/>
            <person name="Zeng Q."/>
            <person name="Gargeya S."/>
            <person name="Abouelleil A."/>
            <person name="Alvarado L."/>
            <person name="Chapman S.B."/>
            <person name="Gainer-Dewar J."/>
            <person name="Goldberg J."/>
            <person name="Griggs A."/>
            <person name="Gujja S."/>
            <person name="Hansen M."/>
            <person name="Howarth C."/>
            <person name="Imamovic A."/>
            <person name="Larimer J."/>
            <person name="Pearson M."/>
            <person name="Poon T.W."/>
            <person name="Priest M."/>
            <person name="Roberts A."/>
            <person name="Saif S."/>
            <person name="Shea T."/>
            <person name="Sykes S."/>
            <person name="Wortman J."/>
            <person name="Nusbaum C."/>
            <person name="Birren B."/>
        </authorList>
    </citation>
    <scope>NUCLEOTIDE SEQUENCE [LARGE SCALE GENOMIC DNA]</scope>
    <source>
        <strain evidence="3">nilgiri</strain>
    </source>
</reference>
<dbReference type="GeneID" id="24266890"/>
<feature type="compositionally biased region" description="Acidic residues" evidence="1">
    <location>
        <begin position="1133"/>
        <end position="1143"/>
    </location>
</feature>
<feature type="compositionally biased region" description="Basic and acidic residues" evidence="1">
    <location>
        <begin position="1102"/>
        <end position="1113"/>
    </location>
</feature>
<feature type="region of interest" description="Disordered" evidence="1">
    <location>
        <begin position="432"/>
        <end position="474"/>
    </location>
</feature>
<accession>A0A0D9QNN9</accession>
<feature type="region of interest" description="Disordered" evidence="1">
    <location>
        <begin position="1235"/>
        <end position="1309"/>
    </location>
</feature>
<dbReference type="EMBL" id="KQ001658">
    <property type="protein sequence ID" value="KJP88695.1"/>
    <property type="molecule type" value="Genomic_DNA"/>
</dbReference>
<evidence type="ECO:0000313" key="2">
    <source>
        <dbReference type="EMBL" id="KJP88695.1"/>
    </source>
</evidence>
<sequence>MKLSSSLSDLLANCSSRKADKECIKHVKSVLSEKNKKREEQTKELFEFLANVIYEDLERDILKINISNLEDKKKKILFNNLRKLFKILIPLEQENGYLEVLCDFLFYLFKYMRRVNVKKCYKVVKKVTRMGIAKFDNADDVSGDQGDQHDKANRSPFRMMPFLLSSNILIYLEVLKREDSKNLVQEEHYFYQSVKNTMMSKKYIVMLSQVMGNVVTSFPNFPLFIDTAFNLFLYVRNGLVPFFLKNVYKRITDLFQLKEKEMNTRFTVKKYYGLLFYVYFLYKLKIITFLYLNPSTTYGLLNDSVQFSTILDLYSNVLNDYKNVLHLCFTIISNKKNNKTIMNTFCLAVIYLVNLLHSNHNDIMNVFPENAKNNNCPLIKKYKDVFSMYRKVFDALFKLSAGPAFNLSKVKLSVLSNLSSGKFNNHFVSKREKKRKEKWAQRQNYTTKEGQTREGMDAHTNNADQNEEDLHSKNRHREANNLISQWLAKKKSQWRKQELVQLTYRTISEHDYSCFVVFSFLYILTRRFIRLYDFSPVLHDIVFYKPFRIGEIIMEASNASSKQSGKKIDGGKKTGSGKSILSAQKIPTTELSNILYSNAFLNLLKDKLCLYLNIDGNILNLFFMNELYKFVNNRDLNYKNLHYLLAHDTGTKYHRMNVLLLLQKIVLRNVLRYALSLGDDASNGEQNNEGDNNGEAVGGQVDTAHLHAGGASQVAFLFAKQNKKLKTLNLNEFALGTKELKATAEKKEENTFTILRSIDFVDINSSAQKKNLQFDMNIINIAVNQLTKESFATLKSLISLQNKNKDQTKMYLKNLFSLEVLLKCTYNFVNKFLTIIHLTKSGKKCILCCNCKRQHILCTEDYYEQVKNKKKKIQTTEREVHLQFEPTFGKRCAKRNNIVVVKKIIKLCVSIMKKGKKDTAEEKQERRHCNVQTVEELSKVIIFLFNLLIFNMTHTLSSTLQKKNSDSRVNRKKFQKRYRKIFLDANALVKLANAHDLQGPLSDELKKQIILFSKNYVPLSKLLSCSAYKNEFLLFATHSFLPANRRKGLKISKRMHRMLKELSPRYMIEEGATEKGVENEEDGDQKDEQTEGPTEQVDDLTEDQREERDHQTDDPEDQADGLTEDPREGRDDQTDDPNEEGDGQSDIVVTNSFLLDILAEDPKKEEKKKKQKSGDLAEKKERTDLFYNVTYLLKHLKGNLKDQSAEDTVRTLCYVALSLAVISRKEKMSVRLGEQFEGGSVEGSVESSGEGSTDEEDDEAVGEATEEVPEDVSEDVPEEVPEDDSEEAAEEGDEAQPSGDSKASTQSRPAMYTADLRALDKQIKHIMMSFKVKKEIVAHDKNRLIELIKKSVVRIVKIIIKETKNTELLKIMIKCLEHYNMIESRVTRKSHIVINYLLEFLKIIFFFPQLRNCYSRYLNLFFKSAFVRYLNISELFNGMYKKHFANIIKKFSSDFDVTFYLNSQVKTEVIQLEEREFISRQIIAIFKDCRKKRVNKIIRDDICNDYISNLLRQGNTNEKSLLNTFSLNELSHLIHHICLYLNNILTSNNAYLFNKKVTLNLLGLVKKIKAITHMQGDHNLVLFKDQLAHTHMAEVQKFRTLLDERIESQSIQININDFHKRLTSILQDEARSSGVKRPNGSHALPGGKRLRSG</sequence>
<dbReference type="OMA" id="NNAYLFN"/>
<feature type="region of interest" description="Disordered" evidence="1">
    <location>
        <begin position="1065"/>
        <end position="1181"/>
    </location>
</feature>
<dbReference type="RefSeq" id="XP_012334634.1">
    <property type="nucleotide sequence ID" value="XM_012479211.1"/>
</dbReference>
<protein>
    <submittedName>
        <fullName evidence="2">Uncharacterized protein</fullName>
    </submittedName>
</protein>
<feature type="compositionally biased region" description="Acidic residues" evidence="1">
    <location>
        <begin position="1114"/>
        <end position="1123"/>
    </location>
</feature>